<organism evidence="1 2">
    <name type="scientific">Hyaloperonospora arabidopsidis (strain Emoy2)</name>
    <name type="common">Downy mildew agent</name>
    <name type="synonym">Peronospora arabidopsidis</name>
    <dbReference type="NCBI Taxonomy" id="559515"/>
    <lineage>
        <taxon>Eukaryota</taxon>
        <taxon>Sar</taxon>
        <taxon>Stramenopiles</taxon>
        <taxon>Oomycota</taxon>
        <taxon>Peronosporomycetes</taxon>
        <taxon>Peronosporales</taxon>
        <taxon>Peronosporaceae</taxon>
        <taxon>Hyaloperonospora</taxon>
    </lineage>
</organism>
<dbReference type="Proteomes" id="UP000011713">
    <property type="component" value="Unassembled WGS sequence"/>
</dbReference>
<protein>
    <submittedName>
        <fullName evidence="1">Uncharacterized protein</fullName>
    </submittedName>
</protein>
<dbReference type="STRING" id="559515.M4BJX3"/>
<dbReference type="HOGENOM" id="CLU_1581519_0_0_1"/>
<dbReference type="EMBL" id="JH598337">
    <property type="status" value="NOT_ANNOTATED_CDS"/>
    <property type="molecule type" value="Genomic_DNA"/>
</dbReference>
<dbReference type="eggNOG" id="ENOG502QRIG">
    <property type="taxonomic scope" value="Eukaryota"/>
</dbReference>
<keyword evidence="2" id="KW-1185">Reference proteome</keyword>
<reference evidence="2" key="1">
    <citation type="journal article" date="2010" name="Science">
        <title>Signatures of adaptation to obligate biotrophy in the Hyaloperonospora arabidopsidis genome.</title>
        <authorList>
            <person name="Baxter L."/>
            <person name="Tripathy S."/>
            <person name="Ishaque N."/>
            <person name="Boot N."/>
            <person name="Cabral A."/>
            <person name="Kemen E."/>
            <person name="Thines M."/>
            <person name="Ah-Fong A."/>
            <person name="Anderson R."/>
            <person name="Badejoko W."/>
            <person name="Bittner-Eddy P."/>
            <person name="Boore J.L."/>
            <person name="Chibucos M.C."/>
            <person name="Coates M."/>
            <person name="Dehal P."/>
            <person name="Delehaunty K."/>
            <person name="Dong S."/>
            <person name="Downton P."/>
            <person name="Dumas B."/>
            <person name="Fabro G."/>
            <person name="Fronick C."/>
            <person name="Fuerstenberg S.I."/>
            <person name="Fulton L."/>
            <person name="Gaulin E."/>
            <person name="Govers F."/>
            <person name="Hughes L."/>
            <person name="Humphray S."/>
            <person name="Jiang R.H."/>
            <person name="Judelson H."/>
            <person name="Kamoun S."/>
            <person name="Kyung K."/>
            <person name="Meijer H."/>
            <person name="Minx P."/>
            <person name="Morris P."/>
            <person name="Nelson J."/>
            <person name="Phuntumart V."/>
            <person name="Qutob D."/>
            <person name="Rehmany A."/>
            <person name="Rougon-Cardoso A."/>
            <person name="Ryden P."/>
            <person name="Torto-Alalibo T."/>
            <person name="Studholme D."/>
            <person name="Wang Y."/>
            <person name="Win J."/>
            <person name="Wood J."/>
            <person name="Clifton S.W."/>
            <person name="Rogers J."/>
            <person name="Van den Ackerveken G."/>
            <person name="Jones J.D."/>
            <person name="McDowell J.M."/>
            <person name="Beynon J."/>
            <person name="Tyler B.M."/>
        </authorList>
    </citation>
    <scope>NUCLEOTIDE SEQUENCE [LARGE SCALE GENOMIC DNA]</scope>
    <source>
        <strain evidence="2">Emoy2</strain>
    </source>
</reference>
<evidence type="ECO:0000313" key="1">
    <source>
        <dbReference type="EnsemblProtists" id="HpaP806705"/>
    </source>
</evidence>
<evidence type="ECO:0000313" key="2">
    <source>
        <dbReference type="Proteomes" id="UP000011713"/>
    </source>
</evidence>
<name>M4BJX3_HYAAE</name>
<accession>M4BJX3</accession>
<sequence>MVSKLDVRFCPQVVEMGQVELQIVANGSVVLNMPFDTPFLKLLISAANVSIDNLNGGPVRECKGIEQQADASACTTLHTSKVGDQPYSVSIFALESATLGNISAGSMILCSNSNMTIGGAITSSALGCGSGPAVGQVMVEEVATFYREVVEVVLLMKFRPTLRCSKTLY</sequence>
<reference evidence="1" key="2">
    <citation type="submission" date="2015-06" db="UniProtKB">
        <authorList>
            <consortium name="EnsemblProtists"/>
        </authorList>
    </citation>
    <scope>IDENTIFICATION</scope>
    <source>
        <strain evidence="1">Emoy2</strain>
    </source>
</reference>
<proteinExistence type="predicted"/>
<dbReference type="VEuPathDB" id="FungiDB:HpaG806705"/>
<dbReference type="EnsemblProtists" id="HpaT806705">
    <property type="protein sequence ID" value="HpaP806705"/>
    <property type="gene ID" value="HpaG806705"/>
</dbReference>
<dbReference type="AlphaFoldDB" id="M4BJX3"/>
<dbReference type="InParanoid" id="M4BJX3"/>